<sequence>DLKIITEKYIWKWWTSFTESLEEFLCVAGRPFEFTIAESYFASEDNILTDEVFNEYKTNFENKNSNYTLGI</sequence>
<protein>
    <submittedName>
        <fullName evidence="1">Uncharacterized protein</fullName>
    </submittedName>
</protein>
<dbReference type="AlphaFoldDB" id="A0A0F9MGF6"/>
<dbReference type="EMBL" id="LAZR01010211">
    <property type="protein sequence ID" value="KKM68202.1"/>
    <property type="molecule type" value="Genomic_DNA"/>
</dbReference>
<accession>A0A0F9MGF6</accession>
<gene>
    <name evidence="1" type="ORF">LCGC14_1463290</name>
</gene>
<feature type="non-terminal residue" evidence="1">
    <location>
        <position position="1"/>
    </location>
</feature>
<name>A0A0F9MGF6_9ZZZZ</name>
<comment type="caution">
    <text evidence="1">The sequence shown here is derived from an EMBL/GenBank/DDBJ whole genome shotgun (WGS) entry which is preliminary data.</text>
</comment>
<organism evidence="1">
    <name type="scientific">marine sediment metagenome</name>
    <dbReference type="NCBI Taxonomy" id="412755"/>
    <lineage>
        <taxon>unclassified sequences</taxon>
        <taxon>metagenomes</taxon>
        <taxon>ecological metagenomes</taxon>
    </lineage>
</organism>
<evidence type="ECO:0000313" key="1">
    <source>
        <dbReference type="EMBL" id="KKM68202.1"/>
    </source>
</evidence>
<proteinExistence type="predicted"/>
<reference evidence="1" key="1">
    <citation type="journal article" date="2015" name="Nature">
        <title>Complex archaea that bridge the gap between prokaryotes and eukaryotes.</title>
        <authorList>
            <person name="Spang A."/>
            <person name="Saw J.H."/>
            <person name="Jorgensen S.L."/>
            <person name="Zaremba-Niedzwiedzka K."/>
            <person name="Martijn J."/>
            <person name="Lind A.E."/>
            <person name="van Eijk R."/>
            <person name="Schleper C."/>
            <person name="Guy L."/>
            <person name="Ettema T.J."/>
        </authorList>
    </citation>
    <scope>NUCLEOTIDE SEQUENCE</scope>
</reference>